<feature type="compositionally biased region" description="Polar residues" evidence="7">
    <location>
        <begin position="256"/>
        <end position="273"/>
    </location>
</feature>
<evidence type="ECO:0000313" key="10">
    <source>
        <dbReference type="Proteomes" id="UP000239156"/>
    </source>
</evidence>
<feature type="compositionally biased region" description="Basic and acidic residues" evidence="7">
    <location>
        <begin position="228"/>
        <end position="239"/>
    </location>
</feature>
<comment type="similarity">
    <text evidence="1">Belongs to the uracil-DNA glycosylase (UDG) superfamily. UNG family.</text>
</comment>
<feature type="coiled-coil region" evidence="6">
    <location>
        <begin position="1254"/>
        <end position="1281"/>
    </location>
</feature>
<dbReference type="InterPro" id="IPR002043">
    <property type="entry name" value="UDG_fam1"/>
</dbReference>
<comment type="caution">
    <text evidence="9">The sequence shown here is derived from an EMBL/GenBank/DDBJ whole genome shotgun (WGS) entry which is preliminary data.</text>
</comment>
<dbReference type="SUPFAM" id="SSF52141">
    <property type="entry name" value="Uracil-DNA glycosylase-like"/>
    <property type="match status" value="2"/>
</dbReference>
<dbReference type="VEuPathDB" id="FungiDB:PSHT_01865"/>
<feature type="domain" description="Uracil-DNA glycosylase-like" evidence="8">
    <location>
        <begin position="122"/>
        <end position="409"/>
    </location>
</feature>
<feature type="compositionally biased region" description="Basic and acidic residues" evidence="7">
    <location>
        <begin position="329"/>
        <end position="344"/>
    </location>
</feature>
<keyword evidence="10" id="KW-1185">Reference proteome</keyword>
<dbReference type="SMART" id="SM00986">
    <property type="entry name" value="UDG"/>
    <property type="match status" value="1"/>
</dbReference>
<name>A0A2S4VU62_9BASI</name>
<evidence type="ECO:0000256" key="3">
    <source>
        <dbReference type="ARBA" id="ARBA00022801"/>
    </source>
</evidence>
<dbReference type="PROSITE" id="PS00130">
    <property type="entry name" value="U_DNA_GLYCOSYLASE"/>
    <property type="match status" value="1"/>
</dbReference>
<protein>
    <recommendedName>
        <fullName evidence="8">Uracil-DNA glycosylase-like domain-containing protein</fullName>
    </recommendedName>
</protein>
<dbReference type="InterPro" id="IPR018085">
    <property type="entry name" value="Ura-DNA_Glyclase_AS"/>
</dbReference>
<gene>
    <name evidence="9" type="ORF">PSTT_04069</name>
</gene>
<keyword evidence="2" id="KW-0227">DNA damage</keyword>
<evidence type="ECO:0000256" key="7">
    <source>
        <dbReference type="SAM" id="MobiDB-lite"/>
    </source>
</evidence>
<dbReference type="InterPro" id="IPR005122">
    <property type="entry name" value="Uracil-DNA_glycosylase-like"/>
</dbReference>
<feature type="compositionally biased region" description="Basic and acidic residues" evidence="7">
    <location>
        <begin position="1459"/>
        <end position="1472"/>
    </location>
</feature>
<evidence type="ECO:0000256" key="6">
    <source>
        <dbReference type="SAM" id="Coils"/>
    </source>
</evidence>
<sequence length="1522" mass="171636">MFGLLNSSTRVTASIPKSSKSKTSNLKSSLITGGRLPQVSYQKLKPIDRESYLSSLSSEFKELLALELDPEHGLGSTYLHVLRSQLTQQYFLDLKRFLISQGLNQPRNDIFPTSKNIYNWSRVTPLDKIRVVIIGQDPYHGPGQAHGLSFSVPKGIPIPGSLRNIYQELKREYPEFKPPVKKASAGSHSNKGWEQFTDAVVDAIDLYGGLGLLENQPSTETGHTIEPVAKRIKLDHDPVSNEVTSVDQDKPVPSDSDPTSTMSVSDPSLTTSIPDAELAAPDLHHSKHTSPQAKTSADIPDNELASIEKNTAEHPVPVSSGENLEESNSESKPKEDVETTKSTEESTTQELPGFGKGVVFLCWGKWAADRVTRLSESKHLILKSAHPSPLSAHRGFLGNNHFTLANQWLEDKYDPLHMSCASGRVLPAVPTGQTRTTERMEQRKEGELVFKGFQRLARKCVPKKRHRYPKSSPDTTVGLYEGKQLLNRLKSTLLPLLNQQLETISGKSAGLLNLELILKTQRELEENLNRIYSSFYPLCPRDPGGVSNQTEDHHNQDIKFGRLRVLNHLFTERLLKSLQESFVVSYGLVHQLGLSVNKWHEPINIASTRKRLVQHTSSSQDTLKEIIKHLNRSELDNLQRLWSVEVFAIDKHLTDFTKRSNNLPIEVGNRPSSPDTTEDFAGIPPNSDSAIQMAESLIPITKLSRMFFRKLSQTGMNRKRLPLFTKMCSAQLQQLANSAKKVLVILSGFQKILISGIGAIHRSHAKKLAKIQNELESTMLLILLYYLPIIPDDDDHHHQIPVQDKEYFSLTMCHDKDKIPMSFAVRPYNMRHILMIGLLYAISSYSSSSIHRLRPRSMLTEAAEGAPACEEAESALKSGKGLKHSDDFGTLAIEKVIPIKDTQSPSDPAATSQRPRSKTELAVGENAKLTKPPVTPFWEVNFFDLKVFFRRHKDAPFRAPTKAGKRKYDDLKLRVARAMYQRKQGFELGNGKRKSRRQGSCELGRNTVPICAIYVKDAINFAEQPLAHLEWNNEIDTHVPDELKARSTLTELLEELDQPKLEKFQGEYEAALLSLQPPHTGLQGPITEAALDKYFPSLLENGAIDTWKLARARAIQLTAKSGPDDLTEPVFSTAEEVIHTLPTDLDLTSEVYRYWLIKGFEEYVLQEVRPRVKTLLADEAGRQVANFYKNPSGEMLYLQDYISKLGEADFERWFGEHPSTVYHASSQNPSDRKKIVFALKNRMKSLSTQDFEALEKATSNRREFKKKLALLKQRISSSKDQNKAQYLETLGQLENEAVNNIRNNYPYVEEMFKRKMIDESTRAKLNPPNGMIRSEFLATLGTQDNFTQDLLSQFRKNLLKHTLNSAHLLKAEKKAAVYAQDNLTNLYMDKLDKEAKTFYLTKDAFEQPKAMKFDRAMEVYKPENIINSFEQPDRDAISKACVEAHFTHPSSPESQPETLPHENYLEGSDHEAAGGPLSDSLLALNELVKKFEANHIEEIPRISQLFEEIEKKAQPPKAPKIS</sequence>
<dbReference type="GO" id="GO:0097510">
    <property type="term" value="P:base-excision repair, AP site formation via deaminated base removal"/>
    <property type="evidence" value="ECO:0007669"/>
    <property type="project" value="TreeGrafter"/>
</dbReference>
<evidence type="ECO:0000256" key="1">
    <source>
        <dbReference type="ARBA" id="ARBA00008184"/>
    </source>
</evidence>
<dbReference type="GO" id="GO:0005739">
    <property type="term" value="C:mitochondrion"/>
    <property type="evidence" value="ECO:0007669"/>
    <property type="project" value="TreeGrafter"/>
</dbReference>
<dbReference type="PANTHER" id="PTHR11264:SF0">
    <property type="entry name" value="URACIL-DNA GLYCOSYLASE"/>
    <property type="match status" value="1"/>
</dbReference>
<keyword evidence="6" id="KW-0175">Coiled coil</keyword>
<dbReference type="Proteomes" id="UP000239156">
    <property type="component" value="Unassembled WGS sequence"/>
</dbReference>
<feature type="region of interest" description="Disordered" evidence="7">
    <location>
        <begin position="214"/>
        <end position="273"/>
    </location>
</feature>
<proteinExistence type="inferred from homology"/>
<evidence type="ECO:0000256" key="5">
    <source>
        <dbReference type="PROSITE-ProRule" id="PRU10072"/>
    </source>
</evidence>
<feature type="region of interest" description="Disordered" evidence="7">
    <location>
        <begin position="1446"/>
        <end position="1472"/>
    </location>
</feature>
<organism evidence="9 10">
    <name type="scientific">Puccinia striiformis</name>
    <dbReference type="NCBI Taxonomy" id="27350"/>
    <lineage>
        <taxon>Eukaryota</taxon>
        <taxon>Fungi</taxon>
        <taxon>Dikarya</taxon>
        <taxon>Basidiomycota</taxon>
        <taxon>Pucciniomycotina</taxon>
        <taxon>Pucciniomycetes</taxon>
        <taxon>Pucciniales</taxon>
        <taxon>Pucciniaceae</taxon>
        <taxon>Puccinia</taxon>
    </lineage>
</organism>
<feature type="active site" description="Proton acceptor" evidence="5">
    <location>
        <position position="137"/>
    </location>
</feature>
<feature type="region of interest" description="Disordered" evidence="7">
    <location>
        <begin position="901"/>
        <end position="921"/>
    </location>
</feature>
<dbReference type="GO" id="GO:0005634">
    <property type="term" value="C:nucleus"/>
    <property type="evidence" value="ECO:0007669"/>
    <property type="project" value="TreeGrafter"/>
</dbReference>
<evidence type="ECO:0000256" key="4">
    <source>
        <dbReference type="ARBA" id="ARBA00023204"/>
    </source>
</evidence>
<accession>A0A2S4VU62</accession>
<evidence type="ECO:0000256" key="2">
    <source>
        <dbReference type="ARBA" id="ARBA00022763"/>
    </source>
</evidence>
<dbReference type="InterPro" id="IPR036895">
    <property type="entry name" value="Uracil-DNA_glycosylase-like_sf"/>
</dbReference>
<evidence type="ECO:0000313" key="9">
    <source>
        <dbReference type="EMBL" id="POW13056.1"/>
    </source>
</evidence>
<reference evidence="9" key="1">
    <citation type="submission" date="2017-12" db="EMBL/GenBank/DDBJ databases">
        <title>Gene loss provides genomic basis for host adaptation in cereal stripe rust fungi.</title>
        <authorList>
            <person name="Xia C."/>
        </authorList>
    </citation>
    <scope>NUCLEOTIDE SEQUENCE [LARGE SCALE GENOMIC DNA]</scope>
    <source>
        <strain evidence="9">93-210</strain>
    </source>
</reference>
<dbReference type="SMART" id="SM00987">
    <property type="entry name" value="UreE_C"/>
    <property type="match status" value="1"/>
</dbReference>
<keyword evidence="4" id="KW-0234">DNA repair</keyword>
<dbReference type="EMBL" id="PKSL01000027">
    <property type="protein sequence ID" value="POW13056.1"/>
    <property type="molecule type" value="Genomic_DNA"/>
</dbReference>
<keyword evidence="3" id="KW-0378">Hydrolase</keyword>
<dbReference type="GO" id="GO:0004844">
    <property type="term" value="F:uracil DNA N-glycosylase activity"/>
    <property type="evidence" value="ECO:0007669"/>
    <property type="project" value="InterPro"/>
</dbReference>
<dbReference type="VEuPathDB" id="FungiDB:PSTT_04069"/>
<dbReference type="PANTHER" id="PTHR11264">
    <property type="entry name" value="URACIL-DNA GLYCOSYLASE"/>
    <property type="match status" value="1"/>
</dbReference>
<feature type="compositionally biased region" description="Polar residues" evidence="7">
    <location>
        <begin position="1448"/>
        <end position="1457"/>
    </location>
</feature>
<feature type="compositionally biased region" description="Polar residues" evidence="7">
    <location>
        <begin position="901"/>
        <end position="914"/>
    </location>
</feature>
<evidence type="ECO:0000259" key="8">
    <source>
        <dbReference type="SMART" id="SM00986"/>
    </source>
</evidence>
<dbReference type="Gene3D" id="3.40.470.10">
    <property type="entry name" value="Uracil-DNA glycosylase-like domain"/>
    <property type="match status" value="2"/>
</dbReference>
<feature type="region of interest" description="Disordered" evidence="7">
    <location>
        <begin position="312"/>
        <end position="350"/>
    </location>
</feature>
<dbReference type="CDD" id="cd10027">
    <property type="entry name" value="UDG-F1-like"/>
    <property type="match status" value="1"/>
</dbReference>